<dbReference type="Pfam" id="PF01527">
    <property type="entry name" value="HTH_Tnp_1"/>
    <property type="match status" value="1"/>
</dbReference>
<dbReference type="Proteomes" id="UP000303027">
    <property type="component" value="Unassembled WGS sequence"/>
</dbReference>
<reference evidence="7" key="2">
    <citation type="submission" date="2020-02" db="EMBL/GenBank/DDBJ databases">
        <authorList>
            <consortium name="GenomeTrakr network: Whole genome sequencing for foodborne pathogen traceback"/>
        </authorList>
    </citation>
    <scope>NUCLEOTIDE SEQUENCE</scope>
    <source>
        <strain evidence="7">CFSAN046653</strain>
    </source>
</reference>
<keyword evidence="3" id="KW-0238">DNA-binding</keyword>
<name>A0A0B1L0E2_ECOLX</name>
<evidence type="ECO:0000313" key="9">
    <source>
        <dbReference type="Proteomes" id="UP000303027"/>
    </source>
</evidence>
<comment type="caution">
    <text evidence="8">The sequence shown here is derived from an EMBL/GenBank/DDBJ whole genome shotgun (WGS) entry which is preliminary data.</text>
</comment>
<evidence type="ECO:0000256" key="2">
    <source>
        <dbReference type="ARBA" id="ARBA00022578"/>
    </source>
</evidence>
<gene>
    <name evidence="8" type="primary">insE1_3</name>
    <name evidence="7" type="ORF">BCB93_005334</name>
    <name evidence="8" type="ORF">BvCmsKKP061_04560</name>
</gene>
<dbReference type="PANTHER" id="PTHR33215">
    <property type="entry name" value="PROTEIN DISTAL ANTENNA"/>
    <property type="match status" value="1"/>
</dbReference>
<dbReference type="EMBL" id="BFXY01000148">
    <property type="protein sequence ID" value="GDH59954.1"/>
    <property type="molecule type" value="Genomic_DNA"/>
</dbReference>
<comment type="similarity">
    <text evidence="1">Belongs to the transposase 8 family.</text>
</comment>
<evidence type="ECO:0000256" key="4">
    <source>
        <dbReference type="ARBA" id="ARBA00023172"/>
    </source>
</evidence>
<evidence type="ECO:0000313" key="7">
    <source>
        <dbReference type="EMBL" id="EFI6955541.1"/>
    </source>
</evidence>
<proteinExistence type="inferred from homology"/>
<evidence type="ECO:0000256" key="6">
    <source>
        <dbReference type="SAM" id="MobiDB-lite"/>
    </source>
</evidence>
<dbReference type="GO" id="GO:0004803">
    <property type="term" value="F:transposase activity"/>
    <property type="evidence" value="ECO:0007669"/>
    <property type="project" value="InterPro"/>
</dbReference>
<dbReference type="SUPFAM" id="SSF46689">
    <property type="entry name" value="Homeodomain-like"/>
    <property type="match status" value="1"/>
</dbReference>
<dbReference type="InterPro" id="IPR051839">
    <property type="entry name" value="RD_transcriptional_regulator"/>
</dbReference>
<dbReference type="InterPro" id="IPR002514">
    <property type="entry name" value="Transposase_8"/>
</dbReference>
<dbReference type="AlphaFoldDB" id="A0A0B1L0E2"/>
<dbReference type="EMBL" id="AASZRA010000096">
    <property type="protein sequence ID" value="EFI6955541.1"/>
    <property type="molecule type" value="Genomic_DNA"/>
</dbReference>
<dbReference type="InterPro" id="IPR009057">
    <property type="entry name" value="Homeodomain-like_sf"/>
</dbReference>
<feature type="region of interest" description="Disordered" evidence="6">
    <location>
        <begin position="1"/>
        <end position="20"/>
    </location>
</feature>
<accession>A0A0B1L0E2</accession>
<keyword evidence="4" id="KW-0233">DNA recombination</keyword>
<dbReference type="Proteomes" id="UP000775646">
    <property type="component" value="Unassembled WGS sequence"/>
</dbReference>
<comment type="function">
    <text evidence="5">Involved in the transposition of the insertion sequence IS3.</text>
</comment>
<sequence length="99" mass="11464">MTKTVSTSKKTRKQHSPEFRSEALKLAERIGVAAAARELSLYESQLYNWRSKQQNQQTSSERELEMSTEIARLKRQLAERDEELAILQKAATYFAKCLK</sequence>
<dbReference type="GO" id="GO:0006313">
    <property type="term" value="P:DNA transposition"/>
    <property type="evidence" value="ECO:0007669"/>
    <property type="project" value="InterPro"/>
</dbReference>
<keyword evidence="2" id="KW-0815">Transposition</keyword>
<protein>
    <submittedName>
        <fullName evidence="7 8">Transposase</fullName>
    </submittedName>
</protein>
<evidence type="ECO:0000313" key="8">
    <source>
        <dbReference type="EMBL" id="GDH59954.1"/>
    </source>
</evidence>
<dbReference type="PANTHER" id="PTHR33215:SF6">
    <property type="entry name" value="TRANSPOSASE INSE FOR INSERTION SEQUENCE IS3A-RELATED"/>
    <property type="match status" value="1"/>
</dbReference>
<evidence type="ECO:0000256" key="1">
    <source>
        <dbReference type="ARBA" id="ARBA00009964"/>
    </source>
</evidence>
<dbReference type="GO" id="GO:0003677">
    <property type="term" value="F:DNA binding"/>
    <property type="evidence" value="ECO:0007669"/>
    <property type="project" value="UniProtKB-KW"/>
</dbReference>
<organism evidence="8 9">
    <name type="scientific">Escherichia coli</name>
    <dbReference type="NCBI Taxonomy" id="562"/>
    <lineage>
        <taxon>Bacteria</taxon>
        <taxon>Pseudomonadati</taxon>
        <taxon>Pseudomonadota</taxon>
        <taxon>Gammaproteobacteria</taxon>
        <taxon>Enterobacterales</taxon>
        <taxon>Enterobacteriaceae</taxon>
        <taxon>Escherichia</taxon>
    </lineage>
</organism>
<reference evidence="8 9" key="1">
    <citation type="submission" date="2018-04" db="EMBL/GenBank/DDBJ databases">
        <title>Large scale genomics of bovine and human commensal E. coli to reveal the emerging process of EHEC.</title>
        <authorList>
            <person name="Arimizu Y."/>
            <person name="Ogura Y."/>
        </authorList>
    </citation>
    <scope>NUCLEOTIDE SEQUENCE [LARGE SCALE GENOMIC DNA]</scope>
    <source>
        <strain evidence="8 9">KK-P061</strain>
    </source>
</reference>
<evidence type="ECO:0000256" key="3">
    <source>
        <dbReference type="ARBA" id="ARBA00023125"/>
    </source>
</evidence>
<evidence type="ECO:0000256" key="5">
    <source>
        <dbReference type="ARBA" id="ARBA00037276"/>
    </source>
</evidence>